<dbReference type="KEGG" id="tsy:THSYN_04355"/>
<proteinExistence type="predicted"/>
<protein>
    <submittedName>
        <fullName evidence="1">Uncharacterized protein</fullName>
    </submittedName>
</protein>
<name>A0A2K8U3W6_9GAMM</name>
<dbReference type="EMBL" id="CP020370">
    <property type="protein sequence ID" value="AUB80268.1"/>
    <property type="molecule type" value="Genomic_DNA"/>
</dbReference>
<dbReference type="AlphaFoldDB" id="A0A2K8U3W6"/>
<evidence type="ECO:0000313" key="2">
    <source>
        <dbReference type="Proteomes" id="UP000232638"/>
    </source>
</evidence>
<gene>
    <name evidence="1" type="ORF">THSYN_04355</name>
</gene>
<organism evidence="1 2">
    <name type="scientific">Candidatus Thiodictyon syntrophicum</name>
    <dbReference type="NCBI Taxonomy" id="1166950"/>
    <lineage>
        <taxon>Bacteria</taxon>
        <taxon>Pseudomonadati</taxon>
        <taxon>Pseudomonadota</taxon>
        <taxon>Gammaproteobacteria</taxon>
        <taxon>Chromatiales</taxon>
        <taxon>Chromatiaceae</taxon>
        <taxon>Thiodictyon</taxon>
    </lineage>
</organism>
<evidence type="ECO:0000313" key="1">
    <source>
        <dbReference type="EMBL" id="AUB80268.1"/>
    </source>
</evidence>
<accession>A0A2K8U3W6</accession>
<reference evidence="1 2" key="1">
    <citation type="submission" date="2017-03" db="EMBL/GenBank/DDBJ databases">
        <title>Complete genome sequence of Candidatus 'Thiodictyon syntrophicum' sp. nov. strain Cad16T, a photolithoautotroph purple sulfur bacterium isolated from an alpine meromictic lake.</title>
        <authorList>
            <person name="Luedin S.M."/>
            <person name="Pothier J.F."/>
            <person name="Danza F."/>
            <person name="Storelli N."/>
            <person name="Wittwer M."/>
            <person name="Tonolla M."/>
        </authorList>
    </citation>
    <scope>NUCLEOTIDE SEQUENCE [LARGE SCALE GENOMIC DNA]</scope>
    <source>
        <strain evidence="1 2">Cad16T</strain>
    </source>
</reference>
<dbReference type="RefSeq" id="WP_100918071.1">
    <property type="nucleotide sequence ID" value="NZ_CP020370.1"/>
</dbReference>
<dbReference type="SUPFAM" id="SSF46785">
    <property type="entry name" value="Winged helix' DNA-binding domain"/>
    <property type="match status" value="1"/>
</dbReference>
<sequence>MGKAAAFSALYHSPLNRTERIFRLHALRNDKPRPLARLQEELDTSRATVVRDLAYMKDFMGAPSEYDRATNGYRYRSTEAGFQLPGLWLNESELYALLASERLLEQMQPGLLSPYVGPLRSGIRAVLAHSGHSAASVSERILMAGVGGSGIRPLIRDAERR</sequence>
<keyword evidence="2" id="KW-1185">Reference proteome</keyword>
<dbReference type="InterPro" id="IPR036390">
    <property type="entry name" value="WH_DNA-bd_sf"/>
</dbReference>
<dbReference type="Proteomes" id="UP000232638">
    <property type="component" value="Chromosome"/>
</dbReference>